<name>A0A4R6STH7_9SPHI</name>
<evidence type="ECO:0000313" key="3">
    <source>
        <dbReference type="Proteomes" id="UP000295620"/>
    </source>
</evidence>
<evidence type="ECO:0000256" key="1">
    <source>
        <dbReference type="SAM" id="Phobius"/>
    </source>
</evidence>
<dbReference type="AlphaFoldDB" id="A0A4R6STH7"/>
<dbReference type="EMBL" id="SNYC01000005">
    <property type="protein sequence ID" value="TDQ08755.1"/>
    <property type="molecule type" value="Genomic_DNA"/>
</dbReference>
<keyword evidence="3" id="KW-1185">Reference proteome</keyword>
<proteinExistence type="predicted"/>
<dbReference type="Proteomes" id="UP000295620">
    <property type="component" value="Unassembled WGS sequence"/>
</dbReference>
<evidence type="ECO:0000313" key="2">
    <source>
        <dbReference type="EMBL" id="TDQ08755.1"/>
    </source>
</evidence>
<gene>
    <name evidence="2" type="ORF">ATK78_3273</name>
</gene>
<reference evidence="2 3" key="1">
    <citation type="submission" date="2019-03" db="EMBL/GenBank/DDBJ databases">
        <title>Genomic Encyclopedia of Archaeal and Bacterial Type Strains, Phase II (KMG-II): from individual species to whole genera.</title>
        <authorList>
            <person name="Goeker M."/>
        </authorList>
    </citation>
    <scope>NUCLEOTIDE SEQUENCE [LARGE SCALE GENOMIC DNA]</scope>
    <source>
        <strain evidence="2 3">DSM 19035</strain>
    </source>
</reference>
<protein>
    <submittedName>
        <fullName evidence="2">Uncharacterized protein</fullName>
    </submittedName>
</protein>
<accession>A0A4R6STH7</accession>
<comment type="caution">
    <text evidence="2">The sequence shown here is derived from an EMBL/GenBank/DDBJ whole genome shotgun (WGS) entry which is preliminary data.</text>
</comment>
<keyword evidence="1" id="KW-0812">Transmembrane</keyword>
<keyword evidence="1" id="KW-0472">Membrane</keyword>
<organism evidence="2 3">
    <name type="scientific">Pedobacter metabolipauper</name>
    <dbReference type="NCBI Taxonomy" id="425513"/>
    <lineage>
        <taxon>Bacteria</taxon>
        <taxon>Pseudomonadati</taxon>
        <taxon>Bacteroidota</taxon>
        <taxon>Sphingobacteriia</taxon>
        <taxon>Sphingobacteriales</taxon>
        <taxon>Sphingobacteriaceae</taxon>
        <taxon>Pedobacter</taxon>
    </lineage>
</organism>
<feature type="transmembrane region" description="Helical" evidence="1">
    <location>
        <begin position="20"/>
        <end position="40"/>
    </location>
</feature>
<sequence>MGTHNTSGLGWAREGVGQGLLILRILYCFCLGIVLLCYCFSNRKQVLKPYLIQITSVFVYTPDASLISPGKGQPSIHNLII</sequence>
<keyword evidence="1" id="KW-1133">Transmembrane helix</keyword>